<dbReference type="AlphaFoldDB" id="A0A9W7LD58"/>
<feature type="region of interest" description="Disordered" evidence="1">
    <location>
        <begin position="486"/>
        <end position="515"/>
    </location>
</feature>
<dbReference type="EMBL" id="BRYA01001550">
    <property type="protein sequence ID" value="GMI45386.1"/>
    <property type="molecule type" value="Genomic_DNA"/>
</dbReference>
<accession>A0A9W7LD58</accession>
<name>A0A9W7LD58_9STRA</name>
<feature type="region of interest" description="Disordered" evidence="1">
    <location>
        <begin position="578"/>
        <end position="620"/>
    </location>
</feature>
<feature type="compositionally biased region" description="Basic and acidic residues" evidence="1">
    <location>
        <begin position="338"/>
        <end position="348"/>
    </location>
</feature>
<proteinExistence type="predicted"/>
<evidence type="ECO:0000256" key="1">
    <source>
        <dbReference type="SAM" id="MobiDB-lite"/>
    </source>
</evidence>
<evidence type="ECO:0000313" key="3">
    <source>
        <dbReference type="Proteomes" id="UP001165065"/>
    </source>
</evidence>
<feature type="region of interest" description="Disordered" evidence="1">
    <location>
        <begin position="308"/>
        <end position="355"/>
    </location>
</feature>
<protein>
    <submittedName>
        <fullName evidence="2">Uncharacterized protein</fullName>
    </submittedName>
</protein>
<evidence type="ECO:0000313" key="2">
    <source>
        <dbReference type="EMBL" id="GMI45386.1"/>
    </source>
</evidence>
<feature type="compositionally biased region" description="Basic and acidic residues" evidence="1">
    <location>
        <begin position="581"/>
        <end position="600"/>
    </location>
</feature>
<organism evidence="2 3">
    <name type="scientific">Triparma columacea</name>
    <dbReference type="NCBI Taxonomy" id="722753"/>
    <lineage>
        <taxon>Eukaryota</taxon>
        <taxon>Sar</taxon>
        <taxon>Stramenopiles</taxon>
        <taxon>Ochrophyta</taxon>
        <taxon>Bolidophyceae</taxon>
        <taxon>Parmales</taxon>
        <taxon>Triparmaceae</taxon>
        <taxon>Triparma</taxon>
    </lineage>
</organism>
<dbReference type="Proteomes" id="UP001165065">
    <property type="component" value="Unassembled WGS sequence"/>
</dbReference>
<keyword evidence="3" id="KW-1185">Reference proteome</keyword>
<feature type="region of interest" description="Disordered" evidence="1">
    <location>
        <begin position="419"/>
        <end position="461"/>
    </location>
</feature>
<comment type="caution">
    <text evidence="2">The sequence shown here is derived from an EMBL/GenBank/DDBJ whole genome shotgun (WGS) entry which is preliminary data.</text>
</comment>
<feature type="compositionally biased region" description="Basic and acidic residues" evidence="1">
    <location>
        <begin position="493"/>
        <end position="507"/>
    </location>
</feature>
<feature type="compositionally biased region" description="Low complexity" evidence="1">
    <location>
        <begin position="168"/>
        <end position="192"/>
    </location>
</feature>
<reference evidence="3" key="1">
    <citation type="journal article" date="2023" name="Commun. Biol.">
        <title>Genome analysis of Parmales, the sister group of diatoms, reveals the evolutionary specialization of diatoms from phago-mixotrophs to photoautotrophs.</title>
        <authorList>
            <person name="Ban H."/>
            <person name="Sato S."/>
            <person name="Yoshikawa S."/>
            <person name="Yamada K."/>
            <person name="Nakamura Y."/>
            <person name="Ichinomiya M."/>
            <person name="Sato N."/>
            <person name="Blanc-Mathieu R."/>
            <person name="Endo H."/>
            <person name="Kuwata A."/>
            <person name="Ogata H."/>
        </authorList>
    </citation>
    <scope>NUCLEOTIDE SEQUENCE [LARGE SCALE GENOMIC DNA]</scope>
</reference>
<feature type="region of interest" description="Disordered" evidence="1">
    <location>
        <begin position="151"/>
        <end position="209"/>
    </location>
</feature>
<sequence>MSDNESTERDMSIPQDIGTTEINLEPMLETSIVEETANLSEGDAGVRVFPEASLALSSTTSLALSSSSSLAKAGVDLAKAGVDLETTISDADIAEDAKNDTIEELEGGDSDEETELIKKLLGGKQQKKRRVIEDSQSNEEESEEEWVEKSERWRVESDADDEEELVEDTSTPEVVETVSTTKVTEATEVSTEANVADAEESTSELPNSQQRCTMEFLSPARAESPTYPPVSPATSTVTTQKPKVYYHIGEPVYVNYEDEVDGSWAWWAATVTRVNMCKTVNTYDVKYECDGTREDGIHPQFIMSEREYFEEENSRAPKKARQTTGKTGGDTDSSADGAGEKGATKEGGEIAAPISKAKATAPQLVTSKFRGLPKKGYEWDEEKKAWVPKKPTESTKVVTKKSPRTGVATMQAAAQAMISSRQDLGGGEGLTKTSTKSLTKKHKNITQSQPTPEKSESAIPFRLHGTGCFNTSIFEEDSLEDEFYESPCEMEEGATKEVEKDRGSSGREDDDNFWVIHSDSECSGMLGDDDSWKRKGTRKEAYIDTSPLCTVDTESCQQSSSESGEEKDLVHDLFFFGGREGPVERKEKESARDQGQEQGKRGPICGLTEDTPKAQVSRPRKRKKLIIDLIDTCIPPPRDTVELENITPPPPPPPHPSLPKVRTFVPSVPNLTILSFLNFMLPRSLVRSTQKPKVYHHIGEPVYVNYEDDVDGSWAWWAATVTRVNMCKNVNTYDVKYETDGTREDGIHPQFIMSERDYLQACMSQRDYERDRAKGKGKEGEVRTFAS</sequence>
<feature type="compositionally biased region" description="Acidic residues" evidence="1">
    <location>
        <begin position="158"/>
        <end position="167"/>
    </location>
</feature>
<gene>
    <name evidence="2" type="ORF">TrCOL_g7363</name>
</gene>